<evidence type="ECO:0000313" key="6">
    <source>
        <dbReference type="Proteomes" id="UP000502508"/>
    </source>
</evidence>
<dbReference type="RefSeq" id="WP_197938006.1">
    <property type="nucleotide sequence ID" value="NZ_AP022870.1"/>
</dbReference>
<proteinExistence type="predicted"/>
<evidence type="ECO:0000256" key="3">
    <source>
        <dbReference type="ARBA" id="ARBA00023121"/>
    </source>
</evidence>
<dbReference type="AlphaFoldDB" id="A0A6F8XLZ1"/>
<dbReference type="Gene3D" id="1.10.3630.10">
    <property type="entry name" value="yeast vps74-n-term truncation variant domain like"/>
    <property type="match status" value="1"/>
</dbReference>
<dbReference type="GO" id="GO:0070273">
    <property type="term" value="F:phosphatidylinositol-4-phosphate binding"/>
    <property type="evidence" value="ECO:0007669"/>
    <property type="project" value="InterPro"/>
</dbReference>
<reference evidence="5 6" key="2">
    <citation type="submission" date="2020-03" db="EMBL/GenBank/DDBJ databases">
        <authorList>
            <person name="Ichikawa N."/>
            <person name="Kimura A."/>
            <person name="Kitahashi Y."/>
            <person name="Uohara A."/>
        </authorList>
    </citation>
    <scope>NUCLEOTIDE SEQUENCE [LARGE SCALE GENOMIC DNA]</scope>
    <source>
        <strain evidence="5 6">NBRC 107702</strain>
    </source>
</reference>
<dbReference type="InterPro" id="IPR008628">
    <property type="entry name" value="GPP34-like"/>
</dbReference>
<gene>
    <name evidence="5" type="ORF">Pflav_012540</name>
</gene>
<dbReference type="EMBL" id="AP022870">
    <property type="protein sequence ID" value="BCB74844.1"/>
    <property type="molecule type" value="Genomic_DNA"/>
</dbReference>
<dbReference type="GO" id="GO:0012505">
    <property type="term" value="C:endomembrane system"/>
    <property type="evidence" value="ECO:0007669"/>
    <property type="project" value="UniProtKB-ARBA"/>
</dbReference>
<organism evidence="5 6">
    <name type="scientific">Phytohabitans flavus</name>
    <dbReference type="NCBI Taxonomy" id="1076124"/>
    <lineage>
        <taxon>Bacteria</taxon>
        <taxon>Bacillati</taxon>
        <taxon>Actinomycetota</taxon>
        <taxon>Actinomycetes</taxon>
        <taxon>Micromonosporales</taxon>
        <taxon>Micromonosporaceae</taxon>
    </lineage>
</organism>
<accession>A0A6F8XLZ1</accession>
<protein>
    <recommendedName>
        <fullName evidence="7">GPP34 family phosphoprotein</fullName>
    </recommendedName>
</protein>
<keyword evidence="3" id="KW-0446">Lipid-binding</keyword>
<name>A0A6F8XLZ1_9ACTN</name>
<dbReference type="InterPro" id="IPR038261">
    <property type="entry name" value="GPP34-like_sf"/>
</dbReference>
<keyword evidence="2" id="KW-0333">Golgi apparatus</keyword>
<evidence type="ECO:0000256" key="2">
    <source>
        <dbReference type="ARBA" id="ARBA00023034"/>
    </source>
</evidence>
<comment type="subcellular location">
    <subcellularLocation>
        <location evidence="1">Golgi apparatus membrane</location>
        <topology evidence="1">Peripheral membrane protein</topology>
        <orientation evidence="1">Cytoplasmic side</orientation>
    </subcellularLocation>
</comment>
<evidence type="ECO:0008006" key="7">
    <source>
        <dbReference type="Google" id="ProtNLM"/>
    </source>
</evidence>
<dbReference type="GO" id="GO:0005737">
    <property type="term" value="C:cytoplasm"/>
    <property type="evidence" value="ECO:0007669"/>
    <property type="project" value="UniProtKB-ARBA"/>
</dbReference>
<dbReference type="KEGG" id="pfla:Pflav_012540"/>
<evidence type="ECO:0000313" key="5">
    <source>
        <dbReference type="EMBL" id="BCB74844.1"/>
    </source>
</evidence>
<evidence type="ECO:0000256" key="4">
    <source>
        <dbReference type="ARBA" id="ARBA00023136"/>
    </source>
</evidence>
<dbReference type="Pfam" id="PF05719">
    <property type="entry name" value="GPP34"/>
    <property type="match status" value="1"/>
</dbReference>
<sequence length="233" mass="24585">MAHRPGEVRLGPPTLAEDLLLLLFQPDPGIIAGESTLTYVLAGAAFADLGLGSHVRYIPGMGGSTRMEAVADHPPADDVLRVAWDHIAAKPWGVQAALVAIGPVLRSPLIDRLARRGDIRRFSRETLGRRSAEVLEDGGSGRRAVLLSGVREALVDAAEPQPRIAALAALLWASGTLARFEPDIPWTADVIDRAKHLERGVRGAHAAAEAIARTVTGSIVNNIVIAAAVLPAL</sequence>
<reference evidence="5 6" key="1">
    <citation type="submission" date="2020-03" db="EMBL/GenBank/DDBJ databases">
        <title>Whole genome shotgun sequence of Phytohabitans flavus NBRC 107702.</title>
        <authorList>
            <person name="Komaki H."/>
            <person name="Tamura T."/>
        </authorList>
    </citation>
    <scope>NUCLEOTIDE SEQUENCE [LARGE SCALE GENOMIC DNA]</scope>
    <source>
        <strain evidence="5 6">NBRC 107702</strain>
    </source>
</reference>
<evidence type="ECO:0000256" key="1">
    <source>
        <dbReference type="ARBA" id="ARBA00004255"/>
    </source>
</evidence>
<keyword evidence="4" id="KW-0472">Membrane</keyword>
<keyword evidence="6" id="KW-1185">Reference proteome</keyword>
<dbReference type="Proteomes" id="UP000502508">
    <property type="component" value="Chromosome"/>
</dbReference>